<evidence type="ECO:0000259" key="3">
    <source>
        <dbReference type="Pfam" id="PF01361"/>
    </source>
</evidence>
<proteinExistence type="inferred from homology"/>
<reference evidence="4 5" key="1">
    <citation type="submission" date="2019-03" db="EMBL/GenBank/DDBJ databases">
        <title>Genomic Encyclopedia of Type Strains, Phase IV (KMG-IV): sequencing the most valuable type-strain genomes for metagenomic binning, comparative biology and taxonomic classification.</title>
        <authorList>
            <person name="Goeker M."/>
        </authorList>
    </citation>
    <scope>NUCLEOTIDE SEQUENCE [LARGE SCALE GENOMIC DNA]</scope>
    <source>
        <strain evidence="4 5">DSM 11901</strain>
    </source>
</reference>
<dbReference type="AlphaFoldDB" id="A0A4R6RA44"/>
<gene>
    <name evidence="4" type="ORF">EV672_105130</name>
</gene>
<protein>
    <submittedName>
        <fullName evidence="4">4-oxalocrotonate tautomerase</fullName>
    </submittedName>
</protein>
<evidence type="ECO:0000313" key="5">
    <source>
        <dbReference type="Proteomes" id="UP000294593"/>
    </source>
</evidence>
<dbReference type="Proteomes" id="UP000294593">
    <property type="component" value="Unassembled WGS sequence"/>
</dbReference>
<dbReference type="InterPro" id="IPR004370">
    <property type="entry name" value="4-OT-like_dom"/>
</dbReference>
<keyword evidence="5" id="KW-1185">Reference proteome</keyword>
<feature type="domain" description="4-oxalocrotonate tautomerase-like" evidence="3">
    <location>
        <begin position="2"/>
        <end position="57"/>
    </location>
</feature>
<name>A0A4R6RA44_9BURK</name>
<organism evidence="4 5">
    <name type="scientific">Aquabacterium commune</name>
    <dbReference type="NCBI Taxonomy" id="70586"/>
    <lineage>
        <taxon>Bacteria</taxon>
        <taxon>Pseudomonadati</taxon>
        <taxon>Pseudomonadota</taxon>
        <taxon>Betaproteobacteria</taxon>
        <taxon>Burkholderiales</taxon>
        <taxon>Aquabacterium</taxon>
    </lineage>
</organism>
<dbReference type="Gene3D" id="3.30.429.10">
    <property type="entry name" value="Macrophage Migration Inhibitory Factor"/>
    <property type="match status" value="1"/>
</dbReference>
<accession>A0A4R6RA44</accession>
<comment type="similarity">
    <text evidence="1">Belongs to the 4-oxalocrotonate tautomerase family.</text>
</comment>
<keyword evidence="2" id="KW-0413">Isomerase</keyword>
<evidence type="ECO:0000256" key="2">
    <source>
        <dbReference type="ARBA" id="ARBA00023235"/>
    </source>
</evidence>
<evidence type="ECO:0000313" key="4">
    <source>
        <dbReference type="EMBL" id="TDP82943.1"/>
    </source>
</evidence>
<comment type="caution">
    <text evidence="4">The sequence shown here is derived from an EMBL/GenBank/DDBJ whole genome shotgun (WGS) entry which is preliminary data.</text>
</comment>
<dbReference type="PANTHER" id="PTHR35530:SF1">
    <property type="entry name" value="2-HYDROXYMUCONATE TAUTOMERASE"/>
    <property type="match status" value="1"/>
</dbReference>
<dbReference type="EMBL" id="SNXW01000005">
    <property type="protein sequence ID" value="TDP82943.1"/>
    <property type="molecule type" value="Genomic_DNA"/>
</dbReference>
<sequence>MPIIEMHLMTGRTVEQKRRVVAAVAEATATALGVDKNTVRILITEHGLDEFAVAGVTAGQKAEMAAAAAATAAGASEAAAKAKSTT</sequence>
<dbReference type="SUPFAM" id="SSF55331">
    <property type="entry name" value="Tautomerase/MIF"/>
    <property type="match status" value="1"/>
</dbReference>
<dbReference type="PANTHER" id="PTHR35530">
    <property type="entry name" value="TAUTOMERASE-RELATED"/>
    <property type="match status" value="1"/>
</dbReference>
<dbReference type="GO" id="GO:0016853">
    <property type="term" value="F:isomerase activity"/>
    <property type="evidence" value="ECO:0007669"/>
    <property type="project" value="UniProtKB-KW"/>
</dbReference>
<dbReference type="InterPro" id="IPR014347">
    <property type="entry name" value="Tautomerase/MIF_sf"/>
</dbReference>
<evidence type="ECO:0000256" key="1">
    <source>
        <dbReference type="ARBA" id="ARBA00006723"/>
    </source>
</evidence>
<dbReference type="Pfam" id="PF01361">
    <property type="entry name" value="Tautomerase"/>
    <property type="match status" value="1"/>
</dbReference>